<sequence length="310" mass="31680">MKQLAVAASLVWALLAGGVHAQDRTVRLVVPVPAGGSLDMLARGLATKLSTPGGETWVVDNRPGAETMIGSEAVARAPADGRTVLLAGSTLVLAPLTRRVNFSPVDELRPVVQLSYSNYLLVVPAESRIASAADVASAAASRPGGLNCGAPPGPMALACTQLGARLGGKVTPIPFAGVAPAVTATLGGHVDILFVSAESAVKLVEAGKLRVLAGSSPGIVGTHPVFPDVWPGFLMDGFIGLFVPAATPPDEVKRLNAAANHALNDPALAAAMHDAGQEPVGGTQEQFASHMQRTQALYADLIRKLGLGPR</sequence>
<evidence type="ECO:0000256" key="2">
    <source>
        <dbReference type="SAM" id="SignalP"/>
    </source>
</evidence>
<protein>
    <submittedName>
        <fullName evidence="3">Tripartite tricarboxylate transporter substrate binding protein</fullName>
    </submittedName>
</protein>
<dbReference type="InterPro" id="IPR042100">
    <property type="entry name" value="Bug_dom1"/>
</dbReference>
<organism evidence="3 4">
    <name type="scientific">Caenimonas aquaedulcis</name>
    <dbReference type="NCBI Taxonomy" id="2793270"/>
    <lineage>
        <taxon>Bacteria</taxon>
        <taxon>Pseudomonadati</taxon>
        <taxon>Pseudomonadota</taxon>
        <taxon>Betaproteobacteria</taxon>
        <taxon>Burkholderiales</taxon>
        <taxon>Comamonadaceae</taxon>
        <taxon>Caenimonas</taxon>
    </lineage>
</organism>
<dbReference type="Proteomes" id="UP000651050">
    <property type="component" value="Unassembled WGS sequence"/>
</dbReference>
<dbReference type="CDD" id="cd07012">
    <property type="entry name" value="PBP2_Bug_TTT"/>
    <property type="match status" value="1"/>
</dbReference>
<comment type="similarity">
    <text evidence="1">Belongs to the UPF0065 (bug) family.</text>
</comment>
<dbReference type="SUPFAM" id="SSF53850">
    <property type="entry name" value="Periplasmic binding protein-like II"/>
    <property type="match status" value="1"/>
</dbReference>
<dbReference type="PANTHER" id="PTHR42928">
    <property type="entry name" value="TRICARBOXYLATE-BINDING PROTEIN"/>
    <property type="match status" value="1"/>
</dbReference>
<dbReference type="InterPro" id="IPR005064">
    <property type="entry name" value="BUG"/>
</dbReference>
<proteinExistence type="inferred from homology"/>
<dbReference type="Pfam" id="PF03401">
    <property type="entry name" value="TctC"/>
    <property type="match status" value="1"/>
</dbReference>
<dbReference type="AlphaFoldDB" id="A0A931H440"/>
<feature type="signal peptide" evidence="2">
    <location>
        <begin position="1"/>
        <end position="21"/>
    </location>
</feature>
<dbReference type="PIRSF" id="PIRSF017082">
    <property type="entry name" value="YflP"/>
    <property type="match status" value="1"/>
</dbReference>
<name>A0A931H440_9BURK</name>
<keyword evidence="4" id="KW-1185">Reference proteome</keyword>
<dbReference type="PANTHER" id="PTHR42928:SF5">
    <property type="entry name" value="BLR1237 PROTEIN"/>
    <property type="match status" value="1"/>
</dbReference>
<evidence type="ECO:0000313" key="4">
    <source>
        <dbReference type="Proteomes" id="UP000651050"/>
    </source>
</evidence>
<dbReference type="Gene3D" id="3.40.190.150">
    <property type="entry name" value="Bordetella uptake gene, domain 1"/>
    <property type="match status" value="1"/>
</dbReference>
<evidence type="ECO:0000313" key="3">
    <source>
        <dbReference type="EMBL" id="MBG9388110.1"/>
    </source>
</evidence>
<feature type="chain" id="PRO_5037106168" evidence="2">
    <location>
        <begin position="22"/>
        <end position="310"/>
    </location>
</feature>
<evidence type="ECO:0000256" key="1">
    <source>
        <dbReference type="ARBA" id="ARBA00006987"/>
    </source>
</evidence>
<dbReference type="EMBL" id="JADWYS010000001">
    <property type="protein sequence ID" value="MBG9388110.1"/>
    <property type="molecule type" value="Genomic_DNA"/>
</dbReference>
<keyword evidence="2" id="KW-0732">Signal</keyword>
<dbReference type="Gene3D" id="3.40.190.10">
    <property type="entry name" value="Periplasmic binding protein-like II"/>
    <property type="match status" value="1"/>
</dbReference>
<accession>A0A931H440</accession>
<reference evidence="3" key="1">
    <citation type="submission" date="2020-11" db="EMBL/GenBank/DDBJ databases">
        <title>Bacterial whole genome sequence for Caenimonas sp. DR4.4.</title>
        <authorList>
            <person name="Le V."/>
            <person name="Ko S.-R."/>
            <person name="Ahn C.-Y."/>
            <person name="Oh H.-M."/>
        </authorList>
    </citation>
    <scope>NUCLEOTIDE SEQUENCE</scope>
    <source>
        <strain evidence="3">DR4.4</strain>
    </source>
</reference>
<dbReference type="RefSeq" id="WP_196985988.1">
    <property type="nucleotide sequence ID" value="NZ_JADWYS010000001.1"/>
</dbReference>
<comment type="caution">
    <text evidence="3">The sequence shown here is derived from an EMBL/GenBank/DDBJ whole genome shotgun (WGS) entry which is preliminary data.</text>
</comment>
<gene>
    <name evidence="3" type="ORF">I5803_08770</name>
</gene>